<reference evidence="9 10" key="1">
    <citation type="journal article" date="2022" name="G3 (Bethesda)">
        <title>Enemy or ally: a genomic approach to elucidate the lifestyle of Phyllosticta citrichinaensis.</title>
        <authorList>
            <person name="Buijs V.A."/>
            <person name="Groenewald J.Z."/>
            <person name="Haridas S."/>
            <person name="LaButti K.M."/>
            <person name="Lipzen A."/>
            <person name="Martin F.M."/>
            <person name="Barry K."/>
            <person name="Grigoriev I.V."/>
            <person name="Crous P.W."/>
            <person name="Seidl M.F."/>
        </authorList>
    </citation>
    <scope>NUCLEOTIDE SEQUENCE [LARGE SCALE GENOMIC DNA]</scope>
    <source>
        <strain evidence="9 10">CBS 129764</strain>
    </source>
</reference>
<comment type="caution">
    <text evidence="9">The sequence shown here is derived from an EMBL/GenBank/DDBJ whole genome shotgun (WGS) entry which is preliminary data.</text>
</comment>
<dbReference type="EMBL" id="JBBWUH010000003">
    <property type="protein sequence ID" value="KAK8173361.1"/>
    <property type="molecule type" value="Genomic_DNA"/>
</dbReference>
<dbReference type="Pfam" id="PF01205">
    <property type="entry name" value="Impact_N"/>
    <property type="match status" value="1"/>
</dbReference>
<accession>A0ABR1XYK7</accession>
<feature type="compositionally biased region" description="Low complexity" evidence="7">
    <location>
        <begin position="117"/>
        <end position="126"/>
    </location>
</feature>
<dbReference type="PANTHER" id="PTHR16301:SF25">
    <property type="entry name" value="PROTEIN IMPACT"/>
    <property type="match status" value="1"/>
</dbReference>
<dbReference type="GO" id="GO:0005840">
    <property type="term" value="C:ribosome"/>
    <property type="evidence" value="ECO:0007669"/>
    <property type="project" value="UniProtKB-KW"/>
</dbReference>
<comment type="subcellular location">
    <subcellularLocation>
        <location evidence="1">Cytoplasm</location>
    </subcellularLocation>
</comment>
<evidence type="ECO:0000313" key="9">
    <source>
        <dbReference type="EMBL" id="KAK8173361.1"/>
    </source>
</evidence>
<dbReference type="Proteomes" id="UP001456524">
    <property type="component" value="Unassembled WGS sequence"/>
</dbReference>
<sequence length="291" mass="31358">MNPTLSDEIISINSIYAEDTLITASDDDTTGTCILRLPSLPSIALRIEFPPGYPDAPPVVLGTHTVGDDVPKGFGTRVVDAARGVLAQAFRPGEPCVFDLLEELGDSVNDNDNVLGEQQQQQQQEEVVQRERGAGEAAGGAHEQATGLGPDPPWVLSEPAVEKKSVFVARAAPVSSTLQAKAFVQHLLATDKKAAKATHNITAWRIRGANDAVYQDCDDDGETAAGGRLLHLMQLMDVWDVMVVVTRWYGGVHLGPDRFRIINQTAREALVEGGFVRQEKEKGGGKKKGKK</sequence>
<dbReference type="InterPro" id="IPR001498">
    <property type="entry name" value="Impact_N"/>
</dbReference>
<dbReference type="PANTHER" id="PTHR16301">
    <property type="entry name" value="IMPACT-RELATED"/>
    <property type="match status" value="1"/>
</dbReference>
<dbReference type="Pfam" id="PF05773">
    <property type="entry name" value="RWD"/>
    <property type="match status" value="1"/>
</dbReference>
<dbReference type="PROSITE" id="PS50908">
    <property type="entry name" value="RWD"/>
    <property type="match status" value="1"/>
</dbReference>
<keyword evidence="9" id="KW-0687">Ribonucleoprotein</keyword>
<dbReference type="InterPro" id="IPR036956">
    <property type="entry name" value="Impact_N_sf"/>
</dbReference>
<dbReference type="SUPFAM" id="SSF54211">
    <property type="entry name" value="Ribosomal protein S5 domain 2-like"/>
    <property type="match status" value="1"/>
</dbReference>
<evidence type="ECO:0000256" key="6">
    <source>
        <dbReference type="ARBA" id="ARBA00023016"/>
    </source>
</evidence>
<organism evidence="9 10">
    <name type="scientific">Phyllosticta citrichinensis</name>
    <dbReference type="NCBI Taxonomy" id="1130410"/>
    <lineage>
        <taxon>Eukaryota</taxon>
        <taxon>Fungi</taxon>
        <taxon>Dikarya</taxon>
        <taxon>Ascomycota</taxon>
        <taxon>Pezizomycotina</taxon>
        <taxon>Dothideomycetes</taxon>
        <taxon>Dothideomycetes incertae sedis</taxon>
        <taxon>Botryosphaeriales</taxon>
        <taxon>Phyllostictaceae</taxon>
        <taxon>Phyllosticta</taxon>
    </lineage>
</organism>
<name>A0ABR1XYK7_9PEZI</name>
<keyword evidence="3" id="KW-0963">Cytoplasm</keyword>
<evidence type="ECO:0000313" key="10">
    <source>
        <dbReference type="Proteomes" id="UP001456524"/>
    </source>
</evidence>
<evidence type="ECO:0000256" key="3">
    <source>
        <dbReference type="ARBA" id="ARBA00022490"/>
    </source>
</evidence>
<dbReference type="InterPro" id="IPR020569">
    <property type="entry name" value="UPF0029_Impact_CS"/>
</dbReference>
<dbReference type="InterPro" id="IPR020568">
    <property type="entry name" value="Ribosomal_Su5_D2-typ_SF"/>
</dbReference>
<evidence type="ECO:0000256" key="1">
    <source>
        <dbReference type="ARBA" id="ARBA00004496"/>
    </source>
</evidence>
<dbReference type="InterPro" id="IPR023582">
    <property type="entry name" value="Impact"/>
</dbReference>
<evidence type="ECO:0000259" key="8">
    <source>
        <dbReference type="PROSITE" id="PS50908"/>
    </source>
</evidence>
<keyword evidence="6" id="KW-0346">Stress response</keyword>
<dbReference type="Gene3D" id="3.10.110.10">
    <property type="entry name" value="Ubiquitin Conjugating Enzyme"/>
    <property type="match status" value="1"/>
</dbReference>
<evidence type="ECO:0000256" key="2">
    <source>
        <dbReference type="ARBA" id="ARBA00007665"/>
    </source>
</evidence>
<gene>
    <name evidence="9" type="ORF">IWX90DRAFT_382139</name>
</gene>
<keyword evidence="9" id="KW-0689">Ribosomal protein</keyword>
<proteinExistence type="inferred from homology"/>
<comment type="similarity">
    <text evidence="2">Belongs to the IMPACT family.</text>
</comment>
<protein>
    <submittedName>
        <fullName evidence="9">Ribosomal protein S5 domain 2-type protein</fullName>
    </submittedName>
</protein>
<keyword evidence="5" id="KW-0810">Translation regulation</keyword>
<keyword evidence="10" id="KW-1185">Reference proteome</keyword>
<dbReference type="InterPro" id="IPR016135">
    <property type="entry name" value="UBQ-conjugating_enzyme/RWD"/>
</dbReference>
<dbReference type="SMART" id="SM00591">
    <property type="entry name" value="RWD"/>
    <property type="match status" value="1"/>
</dbReference>
<evidence type="ECO:0000256" key="5">
    <source>
        <dbReference type="ARBA" id="ARBA00022845"/>
    </source>
</evidence>
<dbReference type="Gene3D" id="3.30.230.30">
    <property type="entry name" value="Impact, N-terminal domain"/>
    <property type="match status" value="1"/>
</dbReference>
<feature type="region of interest" description="Disordered" evidence="7">
    <location>
        <begin position="109"/>
        <end position="152"/>
    </location>
</feature>
<evidence type="ECO:0000256" key="7">
    <source>
        <dbReference type="SAM" id="MobiDB-lite"/>
    </source>
</evidence>
<keyword evidence="4" id="KW-0678">Repressor</keyword>
<dbReference type="InterPro" id="IPR006575">
    <property type="entry name" value="RWD_dom"/>
</dbReference>
<dbReference type="SUPFAM" id="SSF54495">
    <property type="entry name" value="UBC-like"/>
    <property type="match status" value="1"/>
</dbReference>
<dbReference type="PROSITE" id="PS00910">
    <property type="entry name" value="UPF0029"/>
    <property type="match status" value="1"/>
</dbReference>
<evidence type="ECO:0000256" key="4">
    <source>
        <dbReference type="ARBA" id="ARBA00022491"/>
    </source>
</evidence>
<feature type="domain" description="RWD" evidence="8">
    <location>
        <begin position="7"/>
        <end position="111"/>
    </location>
</feature>